<dbReference type="SUPFAM" id="SSF56112">
    <property type="entry name" value="Protein kinase-like (PK-like)"/>
    <property type="match status" value="1"/>
</dbReference>
<evidence type="ECO:0000259" key="9">
    <source>
        <dbReference type="PROSITE" id="PS51158"/>
    </source>
</evidence>
<dbReference type="InterPro" id="IPR002035">
    <property type="entry name" value="VWF_A"/>
</dbReference>
<dbReference type="InterPro" id="IPR056861">
    <property type="entry name" value="HMCN1-like_VWA"/>
</dbReference>
<feature type="domain" description="Alpha-type protein kinase" evidence="9">
    <location>
        <begin position="264"/>
        <end position="521"/>
    </location>
</feature>
<dbReference type="PROSITE" id="PS51158">
    <property type="entry name" value="ALPHA_KINASE"/>
    <property type="match status" value="1"/>
</dbReference>
<keyword evidence="4" id="KW-0723">Serine/threonine-protein kinase</keyword>
<evidence type="ECO:0000313" key="10">
    <source>
        <dbReference type="EMBL" id="NDV30276.1"/>
    </source>
</evidence>
<dbReference type="Pfam" id="PF25106">
    <property type="entry name" value="VWA_4"/>
    <property type="match status" value="1"/>
</dbReference>
<dbReference type="InterPro" id="IPR011009">
    <property type="entry name" value="Kinase-like_dom_sf"/>
</dbReference>
<dbReference type="InterPro" id="IPR036465">
    <property type="entry name" value="vWFA_dom_sf"/>
</dbReference>
<dbReference type="EMBL" id="GIBP01001307">
    <property type="protein sequence ID" value="NDV30276.1"/>
    <property type="molecule type" value="Transcribed_RNA"/>
</dbReference>
<sequence>MHSDVKSINVKNSWSKEERAAREEEIQTMANIMKNSQLVDLCFLIDCTGSMEPWIDAVKDGLLEIIANITKAYKDCSLRVAFVGYRDLSDKVPFSIYPFTTDLEELREWIASVRAFGGGDKCEDVHGGISKCLKLDWKNPTKMLFHITDSPSHGANFHNGCLDDYIHFDGDFKKIDELLDGILQNRIRYYFGSIEDSTTKMISVFNQRIARNLKNNQLDWEITRTEVPKGDLQNFVSVLTESVSTSITTTVKIGKEKRTLKQFTINTLQPSWADLEWKDVKIRTLKFPKDKRSLKEVFQGEMKKDIQEGKIKISEHPFAKGGQRIAFYGISHLFDFHQKTLRAETLVALKESKWEGPRQNNKRYYTDFIEVQSYASFCAFKFNKKIEEFTTKKLKFLKVKFFSIMEKDYPRYLLLEPYLKGDYHKLSNNWNYVASKNVDEEFINLSQCFSHFTLDATEGYALVTDIQGVIVDSEIILTDPAIHCVDITRFGGTNLSKAGIDQFVGNHECNRFCKLLNLRPLSI</sequence>
<evidence type="ECO:0000256" key="2">
    <source>
        <dbReference type="ARBA" id="ARBA00008651"/>
    </source>
</evidence>
<dbReference type="InterPro" id="IPR004166">
    <property type="entry name" value="a-kinase_dom"/>
</dbReference>
<keyword evidence="3" id="KW-0964">Secreted</keyword>
<dbReference type="PANTHER" id="PTHR47763:SF4">
    <property type="entry name" value="ALPHA-PROTEIN KINASE VWKA"/>
    <property type="match status" value="1"/>
</dbReference>
<name>A0A6B2KZX9_9EUKA</name>
<keyword evidence="5" id="KW-0808">Transferase</keyword>
<evidence type="ECO:0000256" key="7">
    <source>
        <dbReference type="ARBA" id="ARBA00022777"/>
    </source>
</evidence>
<dbReference type="Gene3D" id="3.40.50.410">
    <property type="entry name" value="von Willebrand factor, type A domain"/>
    <property type="match status" value="1"/>
</dbReference>
<evidence type="ECO:0000256" key="1">
    <source>
        <dbReference type="ARBA" id="ARBA00004613"/>
    </source>
</evidence>
<dbReference type="GO" id="GO:0005524">
    <property type="term" value="F:ATP binding"/>
    <property type="evidence" value="ECO:0007669"/>
    <property type="project" value="InterPro"/>
</dbReference>
<dbReference type="InterPro" id="IPR052969">
    <property type="entry name" value="Thr-specific_kinase-like"/>
</dbReference>
<dbReference type="Gene3D" id="3.30.200.20">
    <property type="entry name" value="Phosphorylase Kinase, domain 1"/>
    <property type="match status" value="1"/>
</dbReference>
<comment type="subcellular location">
    <subcellularLocation>
        <location evidence="1">Secreted</location>
    </subcellularLocation>
</comment>
<evidence type="ECO:0000259" key="8">
    <source>
        <dbReference type="PROSITE" id="PS50234"/>
    </source>
</evidence>
<proteinExistence type="inferred from homology"/>
<dbReference type="PANTHER" id="PTHR47763">
    <property type="entry name" value="ALPHA-PROTEIN KINASE VWKA"/>
    <property type="match status" value="1"/>
</dbReference>
<dbReference type="PROSITE" id="PS50234">
    <property type="entry name" value="VWFA"/>
    <property type="match status" value="1"/>
</dbReference>
<evidence type="ECO:0000256" key="6">
    <source>
        <dbReference type="ARBA" id="ARBA00022729"/>
    </source>
</evidence>
<dbReference type="CDD" id="cd00198">
    <property type="entry name" value="vWFA"/>
    <property type="match status" value="1"/>
</dbReference>
<dbReference type="Gene3D" id="3.20.200.10">
    <property type="entry name" value="MHCK/EF2 kinase"/>
    <property type="match status" value="1"/>
</dbReference>
<keyword evidence="6" id="KW-0732">Signal</keyword>
<feature type="domain" description="VWFA" evidence="8">
    <location>
        <begin position="40"/>
        <end position="119"/>
    </location>
</feature>
<dbReference type="SMART" id="SM00811">
    <property type="entry name" value="Alpha_kinase"/>
    <property type="match status" value="1"/>
</dbReference>
<keyword evidence="7" id="KW-0418">Kinase</keyword>
<evidence type="ECO:0000256" key="4">
    <source>
        <dbReference type="ARBA" id="ARBA00022527"/>
    </source>
</evidence>
<protein>
    <recommendedName>
        <fullName evidence="11">Alpha-type protein kinase domain-containing protein</fullName>
    </recommendedName>
</protein>
<dbReference type="AlphaFoldDB" id="A0A6B2KZX9"/>
<evidence type="ECO:0008006" key="11">
    <source>
        <dbReference type="Google" id="ProtNLM"/>
    </source>
</evidence>
<organism evidence="10">
    <name type="scientific">Arcella intermedia</name>
    <dbReference type="NCBI Taxonomy" id="1963864"/>
    <lineage>
        <taxon>Eukaryota</taxon>
        <taxon>Amoebozoa</taxon>
        <taxon>Tubulinea</taxon>
        <taxon>Elardia</taxon>
        <taxon>Arcellinida</taxon>
        <taxon>Sphaerothecina</taxon>
        <taxon>Arcellidae</taxon>
        <taxon>Arcella</taxon>
    </lineage>
</organism>
<evidence type="ECO:0000256" key="3">
    <source>
        <dbReference type="ARBA" id="ARBA00022525"/>
    </source>
</evidence>
<evidence type="ECO:0000256" key="5">
    <source>
        <dbReference type="ARBA" id="ARBA00022679"/>
    </source>
</evidence>
<dbReference type="Pfam" id="PF02816">
    <property type="entry name" value="Alpha_kinase"/>
    <property type="match status" value="1"/>
</dbReference>
<comment type="similarity">
    <text evidence="2">Belongs to the protein kinase superfamily. Alpha-type protein kinase family. ALPK subfamily.</text>
</comment>
<dbReference type="SUPFAM" id="SSF53300">
    <property type="entry name" value="vWA-like"/>
    <property type="match status" value="1"/>
</dbReference>
<reference evidence="10" key="1">
    <citation type="journal article" date="2020" name="J. Eukaryot. Microbiol.">
        <title>De novo Sequencing, Assembly and Annotation of the Transcriptome for the Free-Living Testate Amoeba Arcella intermedia.</title>
        <authorList>
            <person name="Ribeiro G.M."/>
            <person name="Porfirio-Sousa A.L."/>
            <person name="Maurer-Alcala X.X."/>
            <person name="Katz L.A."/>
            <person name="Lahr D.J.G."/>
        </authorList>
    </citation>
    <scope>NUCLEOTIDE SEQUENCE</scope>
</reference>
<accession>A0A6B2KZX9</accession>
<dbReference type="GO" id="GO:0004674">
    <property type="term" value="F:protein serine/threonine kinase activity"/>
    <property type="evidence" value="ECO:0007669"/>
    <property type="project" value="UniProtKB-KW"/>
</dbReference>